<evidence type="ECO:0000313" key="1">
    <source>
        <dbReference type="EMBL" id="OAX33633.1"/>
    </source>
</evidence>
<dbReference type="Proteomes" id="UP000092154">
    <property type="component" value="Unassembled WGS sequence"/>
</dbReference>
<evidence type="ECO:0000313" key="2">
    <source>
        <dbReference type="Proteomes" id="UP000092154"/>
    </source>
</evidence>
<accession>A0A1B7MM00</accession>
<sequence>MEYITDNQPTLCIDEERCAKIPTSAKTLYLSSTRHSLEAHLIDFNSDESSASF</sequence>
<dbReference type="EMBL" id="KV448735">
    <property type="protein sequence ID" value="OAX33633.1"/>
    <property type="molecule type" value="Genomic_DNA"/>
</dbReference>
<gene>
    <name evidence="1" type="ORF">K503DRAFT_775419</name>
</gene>
<dbReference type="InParanoid" id="A0A1B7MM00"/>
<proteinExistence type="predicted"/>
<protein>
    <submittedName>
        <fullName evidence="1">Uncharacterized protein</fullName>
    </submittedName>
</protein>
<dbReference type="AlphaFoldDB" id="A0A1B7MM00"/>
<name>A0A1B7MM00_9AGAM</name>
<keyword evidence="2" id="KW-1185">Reference proteome</keyword>
<reference evidence="1 2" key="1">
    <citation type="submission" date="2016-06" db="EMBL/GenBank/DDBJ databases">
        <title>Comparative genomics of the ectomycorrhizal sister species Rhizopogon vinicolor and Rhizopogon vesiculosus (Basidiomycota: Boletales) reveals a divergence of the mating type B locus.</title>
        <authorList>
            <consortium name="DOE Joint Genome Institute"/>
            <person name="Mujic A.B."/>
            <person name="Kuo A."/>
            <person name="Tritt A."/>
            <person name="Lipzen A."/>
            <person name="Chen C."/>
            <person name="Johnson J."/>
            <person name="Sharma A."/>
            <person name="Barry K."/>
            <person name="Grigoriev I.V."/>
            <person name="Spatafora J.W."/>
        </authorList>
    </citation>
    <scope>NUCLEOTIDE SEQUENCE [LARGE SCALE GENOMIC DNA]</scope>
    <source>
        <strain evidence="1 2">AM-OR11-026</strain>
    </source>
</reference>
<organism evidence="1 2">
    <name type="scientific">Rhizopogon vinicolor AM-OR11-026</name>
    <dbReference type="NCBI Taxonomy" id="1314800"/>
    <lineage>
        <taxon>Eukaryota</taxon>
        <taxon>Fungi</taxon>
        <taxon>Dikarya</taxon>
        <taxon>Basidiomycota</taxon>
        <taxon>Agaricomycotina</taxon>
        <taxon>Agaricomycetes</taxon>
        <taxon>Agaricomycetidae</taxon>
        <taxon>Boletales</taxon>
        <taxon>Suillineae</taxon>
        <taxon>Rhizopogonaceae</taxon>
        <taxon>Rhizopogon</taxon>
    </lineage>
</organism>